<evidence type="ECO:0000313" key="2">
    <source>
        <dbReference type="EMBL" id="MFC0522767.1"/>
    </source>
</evidence>
<name>A0ABV6LKC4_9BACI</name>
<proteinExistence type="predicted"/>
<sequence length="73" mass="7909">MDLFSLTWTLMVGIIAVPIGYYVTMKVNKRLGIATAAGIPIGFGITFTTLNTFYAAPIAVLLLIIIIGFQEDN</sequence>
<keyword evidence="1" id="KW-0472">Membrane</keyword>
<keyword evidence="1" id="KW-1133">Transmembrane helix</keyword>
<dbReference type="Proteomes" id="UP001589836">
    <property type="component" value="Unassembled WGS sequence"/>
</dbReference>
<protein>
    <submittedName>
        <fullName evidence="2">Uncharacterized protein</fullName>
    </submittedName>
</protein>
<dbReference type="RefSeq" id="WP_377345298.1">
    <property type="nucleotide sequence ID" value="NZ_JBHLTP010000003.1"/>
</dbReference>
<comment type="caution">
    <text evidence="2">The sequence shown here is derived from an EMBL/GenBank/DDBJ whole genome shotgun (WGS) entry which is preliminary data.</text>
</comment>
<keyword evidence="3" id="KW-1185">Reference proteome</keyword>
<feature type="transmembrane region" description="Helical" evidence="1">
    <location>
        <begin position="31"/>
        <end position="47"/>
    </location>
</feature>
<feature type="transmembrane region" description="Helical" evidence="1">
    <location>
        <begin position="6"/>
        <end position="24"/>
    </location>
</feature>
<feature type="transmembrane region" description="Helical" evidence="1">
    <location>
        <begin position="53"/>
        <end position="69"/>
    </location>
</feature>
<evidence type="ECO:0000313" key="3">
    <source>
        <dbReference type="Proteomes" id="UP001589836"/>
    </source>
</evidence>
<accession>A0ABV6LKC4</accession>
<reference evidence="2 3" key="1">
    <citation type="submission" date="2024-09" db="EMBL/GenBank/DDBJ databases">
        <authorList>
            <person name="Sun Q."/>
            <person name="Mori K."/>
        </authorList>
    </citation>
    <scope>NUCLEOTIDE SEQUENCE [LARGE SCALE GENOMIC DNA]</scope>
    <source>
        <strain evidence="2 3">NCAIM B.02529</strain>
    </source>
</reference>
<dbReference type="EMBL" id="JBHLTP010000003">
    <property type="protein sequence ID" value="MFC0522767.1"/>
    <property type="molecule type" value="Genomic_DNA"/>
</dbReference>
<gene>
    <name evidence="2" type="ORF">ACFFGV_04075</name>
</gene>
<organism evidence="2 3">
    <name type="scientific">Pontibacillus salicampi</name>
    <dbReference type="NCBI Taxonomy" id="1449801"/>
    <lineage>
        <taxon>Bacteria</taxon>
        <taxon>Bacillati</taxon>
        <taxon>Bacillota</taxon>
        <taxon>Bacilli</taxon>
        <taxon>Bacillales</taxon>
        <taxon>Bacillaceae</taxon>
        <taxon>Pontibacillus</taxon>
    </lineage>
</organism>
<evidence type="ECO:0000256" key="1">
    <source>
        <dbReference type="SAM" id="Phobius"/>
    </source>
</evidence>
<keyword evidence="1" id="KW-0812">Transmembrane</keyword>